<evidence type="ECO:0000256" key="1">
    <source>
        <dbReference type="SAM" id="MobiDB-lite"/>
    </source>
</evidence>
<sequence>MGGVEQPSLHPDGSTRVGGDQSSEEEEKGLPQEATEPEAVVARPRAPDLESHGERTSISTERHTSRSIGRTPSTANTRSWREQRDRLRSRITSASKWYGTLQWQPCERHTKLADQVLSEIQMRSSDPSSRSIDKGRTILEMEGDVWIVTASQLYKARSKQLIKKLPAITKHEISDKNKGDLLVKTIALLQVLWLGLQLLARVTSKQPSTPLEIMTLSFAVCSFVIYLLLMKHPQDVMSPVYVEVDRACTAEDMKALAGVCPARFWGDWAIQHDNAIRNNAFHLLCPLRGSKCGIDKFDLCSDDDKKALYYLLGGAAFGGVVFGGVHLLAWDMEFPTDIEHILWKVSSIITMFAPASYGVLVFSYSYIRDRLEERRQEGWRHVSRAGKVGYYIVQSLGMLAFVLARVFLLVEALRSLYYLPRDAFVASWAANAPHVG</sequence>
<feature type="transmembrane region" description="Helical" evidence="2">
    <location>
        <begin position="388"/>
        <end position="410"/>
    </location>
</feature>
<dbReference type="EMBL" id="JAQHRD010000003">
    <property type="protein sequence ID" value="KAJ6442904.1"/>
    <property type="molecule type" value="Genomic_DNA"/>
</dbReference>
<comment type="caution">
    <text evidence="3">The sequence shown here is derived from an EMBL/GenBank/DDBJ whole genome shotgun (WGS) entry which is preliminary data.</text>
</comment>
<feature type="transmembrane region" description="Helical" evidence="2">
    <location>
        <begin position="307"/>
        <end position="329"/>
    </location>
</feature>
<dbReference type="PANTHER" id="PTHR35043:SF7">
    <property type="entry name" value="TRANSCRIPTION FACTOR DOMAIN-CONTAINING PROTEIN"/>
    <property type="match status" value="1"/>
</dbReference>
<feature type="transmembrane region" description="Helical" evidence="2">
    <location>
        <begin position="341"/>
        <end position="367"/>
    </location>
</feature>
<organism evidence="3 4">
    <name type="scientific">Purpureocillium lavendulum</name>
    <dbReference type="NCBI Taxonomy" id="1247861"/>
    <lineage>
        <taxon>Eukaryota</taxon>
        <taxon>Fungi</taxon>
        <taxon>Dikarya</taxon>
        <taxon>Ascomycota</taxon>
        <taxon>Pezizomycotina</taxon>
        <taxon>Sordariomycetes</taxon>
        <taxon>Hypocreomycetidae</taxon>
        <taxon>Hypocreales</taxon>
        <taxon>Ophiocordycipitaceae</taxon>
        <taxon>Purpureocillium</taxon>
    </lineage>
</organism>
<keyword evidence="2" id="KW-0472">Membrane</keyword>
<feature type="region of interest" description="Disordered" evidence="1">
    <location>
        <begin position="1"/>
        <end position="86"/>
    </location>
</feature>
<keyword evidence="4" id="KW-1185">Reference proteome</keyword>
<name>A0AB34FUV0_9HYPO</name>
<keyword evidence="2" id="KW-1133">Transmembrane helix</keyword>
<dbReference type="AlphaFoldDB" id="A0AB34FUV0"/>
<evidence type="ECO:0000313" key="3">
    <source>
        <dbReference type="EMBL" id="KAJ6442904.1"/>
    </source>
</evidence>
<dbReference type="PANTHER" id="PTHR35043">
    <property type="entry name" value="TRANSCRIPTION FACTOR DOMAIN-CONTAINING PROTEIN"/>
    <property type="match status" value="1"/>
</dbReference>
<feature type="compositionally biased region" description="Polar residues" evidence="1">
    <location>
        <begin position="66"/>
        <end position="78"/>
    </location>
</feature>
<gene>
    <name evidence="3" type="ORF">O9K51_04082</name>
</gene>
<evidence type="ECO:0000256" key="2">
    <source>
        <dbReference type="SAM" id="Phobius"/>
    </source>
</evidence>
<accession>A0AB34FUV0</accession>
<evidence type="ECO:0000313" key="4">
    <source>
        <dbReference type="Proteomes" id="UP001163105"/>
    </source>
</evidence>
<feature type="transmembrane region" description="Helical" evidence="2">
    <location>
        <begin position="211"/>
        <end position="229"/>
    </location>
</feature>
<protein>
    <submittedName>
        <fullName evidence="3">Uncharacterized protein</fullName>
    </submittedName>
</protein>
<reference evidence="3" key="1">
    <citation type="submission" date="2023-01" db="EMBL/GenBank/DDBJ databases">
        <title>The growth and conidiation of Purpureocillium lavendulum are regulated by nitrogen source and histone H3K14 acetylation.</title>
        <authorList>
            <person name="Tang P."/>
            <person name="Han J."/>
            <person name="Zhang C."/>
            <person name="Tang P."/>
            <person name="Qi F."/>
            <person name="Zhang K."/>
            <person name="Liang L."/>
        </authorList>
    </citation>
    <scope>NUCLEOTIDE SEQUENCE</scope>
    <source>
        <strain evidence="3">YMF1.00683</strain>
    </source>
</reference>
<proteinExistence type="predicted"/>
<feature type="compositionally biased region" description="Basic and acidic residues" evidence="1">
    <location>
        <begin position="45"/>
        <end position="64"/>
    </location>
</feature>
<dbReference type="Proteomes" id="UP001163105">
    <property type="component" value="Unassembled WGS sequence"/>
</dbReference>
<keyword evidence="2" id="KW-0812">Transmembrane</keyword>